<dbReference type="HOGENOM" id="CLU_2292791_0_0_1"/>
<evidence type="ECO:0000256" key="1">
    <source>
        <dbReference type="SAM" id="MobiDB-lite"/>
    </source>
</evidence>
<feature type="region of interest" description="Disordered" evidence="1">
    <location>
        <begin position="1"/>
        <end position="49"/>
    </location>
</feature>
<proteinExistence type="predicted"/>
<dbReference type="AlphaFoldDB" id="A0A0C9Y9U6"/>
<protein>
    <submittedName>
        <fullName evidence="2">Uncharacterized protein</fullName>
    </submittedName>
</protein>
<dbReference type="Proteomes" id="UP000054018">
    <property type="component" value="Unassembled WGS sequence"/>
</dbReference>
<keyword evidence="3" id="KW-1185">Reference proteome</keyword>
<reference evidence="2 3" key="1">
    <citation type="submission" date="2014-04" db="EMBL/GenBank/DDBJ databases">
        <authorList>
            <consortium name="DOE Joint Genome Institute"/>
            <person name="Kuo A."/>
            <person name="Kohler A."/>
            <person name="Costa M.D."/>
            <person name="Nagy L.G."/>
            <person name="Floudas D."/>
            <person name="Copeland A."/>
            <person name="Barry K.W."/>
            <person name="Cichocki N."/>
            <person name="Veneault-Fourrey C."/>
            <person name="LaButti K."/>
            <person name="Lindquist E.A."/>
            <person name="Lipzen A."/>
            <person name="Lundell T."/>
            <person name="Morin E."/>
            <person name="Murat C."/>
            <person name="Sun H."/>
            <person name="Tunlid A."/>
            <person name="Henrissat B."/>
            <person name="Grigoriev I.V."/>
            <person name="Hibbett D.S."/>
            <person name="Martin F."/>
            <person name="Nordberg H.P."/>
            <person name="Cantor M.N."/>
            <person name="Hua S.X."/>
        </authorList>
    </citation>
    <scope>NUCLEOTIDE SEQUENCE [LARGE SCALE GENOMIC DNA]</scope>
    <source>
        <strain evidence="2 3">441</strain>
    </source>
</reference>
<accession>A0A0C9Y9U6</accession>
<evidence type="ECO:0000313" key="2">
    <source>
        <dbReference type="EMBL" id="KIK13666.1"/>
    </source>
</evidence>
<name>A0A0C9Y9U6_9AGAM</name>
<dbReference type="EMBL" id="KN833981">
    <property type="protein sequence ID" value="KIK13666.1"/>
    <property type="molecule type" value="Genomic_DNA"/>
</dbReference>
<organism evidence="2 3">
    <name type="scientific">Pisolithus microcarpus 441</name>
    <dbReference type="NCBI Taxonomy" id="765257"/>
    <lineage>
        <taxon>Eukaryota</taxon>
        <taxon>Fungi</taxon>
        <taxon>Dikarya</taxon>
        <taxon>Basidiomycota</taxon>
        <taxon>Agaricomycotina</taxon>
        <taxon>Agaricomycetes</taxon>
        <taxon>Agaricomycetidae</taxon>
        <taxon>Boletales</taxon>
        <taxon>Sclerodermatineae</taxon>
        <taxon>Pisolithaceae</taxon>
        <taxon>Pisolithus</taxon>
    </lineage>
</organism>
<reference evidence="3" key="2">
    <citation type="submission" date="2015-01" db="EMBL/GenBank/DDBJ databases">
        <title>Evolutionary Origins and Diversification of the Mycorrhizal Mutualists.</title>
        <authorList>
            <consortium name="DOE Joint Genome Institute"/>
            <consortium name="Mycorrhizal Genomics Consortium"/>
            <person name="Kohler A."/>
            <person name="Kuo A."/>
            <person name="Nagy L.G."/>
            <person name="Floudas D."/>
            <person name="Copeland A."/>
            <person name="Barry K.W."/>
            <person name="Cichocki N."/>
            <person name="Veneault-Fourrey C."/>
            <person name="LaButti K."/>
            <person name="Lindquist E.A."/>
            <person name="Lipzen A."/>
            <person name="Lundell T."/>
            <person name="Morin E."/>
            <person name="Murat C."/>
            <person name="Riley R."/>
            <person name="Ohm R."/>
            <person name="Sun H."/>
            <person name="Tunlid A."/>
            <person name="Henrissat B."/>
            <person name="Grigoriev I.V."/>
            <person name="Hibbett D.S."/>
            <person name="Martin F."/>
        </authorList>
    </citation>
    <scope>NUCLEOTIDE SEQUENCE [LARGE SCALE GENOMIC DNA]</scope>
    <source>
        <strain evidence="3">441</strain>
    </source>
</reference>
<sequence>MDNLSIIQRPSECPASQEPLKPTAGSAKPTGVLKRLTRRHHRDTRSTSVGCGTVNISTKLIVRECSVLLPCLSIQRVSIQTTCYYPGLQSSTHPALPHRGY</sequence>
<gene>
    <name evidence="2" type="ORF">PISMIDRAFT_688483</name>
</gene>
<evidence type="ECO:0000313" key="3">
    <source>
        <dbReference type="Proteomes" id="UP000054018"/>
    </source>
</evidence>